<sequence>MTRVATPTESTLSGRSFLPATLEVALRCPARSDYIELRFATSAGSWQWCFPEPQHRYADPSAATSIALAFGRYGAQAHLIRAGGLGPALPSSAALPLILADARILVERRLITPGLLATPVSKGPAA</sequence>
<dbReference type="RefSeq" id="WP_327100523.1">
    <property type="nucleotide sequence ID" value="NZ_CP109149.1"/>
</dbReference>
<reference evidence="1" key="1">
    <citation type="submission" date="2022-10" db="EMBL/GenBank/DDBJ databases">
        <title>The complete genomes of actinobacterial strains from the NBC collection.</title>
        <authorList>
            <person name="Joergensen T.S."/>
            <person name="Alvarez Arevalo M."/>
            <person name="Sterndorff E.B."/>
            <person name="Faurdal D."/>
            <person name="Vuksanovic O."/>
            <person name="Mourched A.-S."/>
            <person name="Charusanti P."/>
            <person name="Shaw S."/>
            <person name="Blin K."/>
            <person name="Weber T."/>
        </authorList>
    </citation>
    <scope>NUCLEOTIDE SEQUENCE</scope>
    <source>
        <strain evidence="1">NBC_01482</strain>
    </source>
</reference>
<protein>
    <submittedName>
        <fullName evidence="1">Uncharacterized protein</fullName>
    </submittedName>
</protein>
<evidence type="ECO:0000313" key="1">
    <source>
        <dbReference type="EMBL" id="WUV47453.1"/>
    </source>
</evidence>
<gene>
    <name evidence="1" type="ORF">OG563_04210</name>
</gene>
<keyword evidence="2" id="KW-1185">Reference proteome</keyword>
<dbReference type="Proteomes" id="UP001432062">
    <property type="component" value="Chromosome"/>
</dbReference>
<organism evidence="1 2">
    <name type="scientific">Nocardia vinacea</name>
    <dbReference type="NCBI Taxonomy" id="96468"/>
    <lineage>
        <taxon>Bacteria</taxon>
        <taxon>Bacillati</taxon>
        <taxon>Actinomycetota</taxon>
        <taxon>Actinomycetes</taxon>
        <taxon>Mycobacteriales</taxon>
        <taxon>Nocardiaceae</taxon>
        <taxon>Nocardia</taxon>
    </lineage>
</organism>
<dbReference type="EMBL" id="CP109441">
    <property type="protein sequence ID" value="WUV47453.1"/>
    <property type="molecule type" value="Genomic_DNA"/>
</dbReference>
<evidence type="ECO:0000313" key="2">
    <source>
        <dbReference type="Proteomes" id="UP001432062"/>
    </source>
</evidence>
<proteinExistence type="predicted"/>
<name>A0ABZ1YW89_9NOCA</name>
<accession>A0ABZ1YW89</accession>